<evidence type="ECO:0000259" key="2">
    <source>
        <dbReference type="Pfam" id="PF13843"/>
    </source>
</evidence>
<dbReference type="Pfam" id="PF13843">
    <property type="entry name" value="DDE_Tnp_1_7"/>
    <property type="match status" value="1"/>
</dbReference>
<reference evidence="3" key="1">
    <citation type="submission" date="2022-03" db="EMBL/GenBank/DDBJ databases">
        <authorList>
            <person name="Tunstrom K."/>
        </authorList>
    </citation>
    <scope>NUCLEOTIDE SEQUENCE</scope>
</reference>
<protein>
    <recommendedName>
        <fullName evidence="2">PiggyBac transposable element-derived protein domain-containing protein</fullName>
    </recommendedName>
</protein>
<organism evidence="3 4">
    <name type="scientific">Euphydryas editha</name>
    <name type="common">Edith's checkerspot</name>
    <dbReference type="NCBI Taxonomy" id="104508"/>
    <lineage>
        <taxon>Eukaryota</taxon>
        <taxon>Metazoa</taxon>
        <taxon>Ecdysozoa</taxon>
        <taxon>Arthropoda</taxon>
        <taxon>Hexapoda</taxon>
        <taxon>Insecta</taxon>
        <taxon>Pterygota</taxon>
        <taxon>Neoptera</taxon>
        <taxon>Endopterygota</taxon>
        <taxon>Lepidoptera</taxon>
        <taxon>Glossata</taxon>
        <taxon>Ditrysia</taxon>
        <taxon>Papilionoidea</taxon>
        <taxon>Nymphalidae</taxon>
        <taxon>Nymphalinae</taxon>
        <taxon>Euphydryas</taxon>
    </lineage>
</organism>
<dbReference type="AlphaFoldDB" id="A0AAU9TFT2"/>
<dbReference type="EMBL" id="CAKOGL010000004">
    <property type="protein sequence ID" value="CAH2085721.1"/>
    <property type="molecule type" value="Genomic_DNA"/>
</dbReference>
<keyword evidence="4" id="KW-1185">Reference proteome</keyword>
<accession>A0AAU9TFT2</accession>
<comment type="caution">
    <text evidence="3">The sequence shown here is derived from an EMBL/GenBank/DDBJ whole genome shotgun (WGS) entry which is preliminary data.</text>
</comment>
<name>A0AAU9TFT2_EUPED</name>
<feature type="compositionally biased region" description="Basic and acidic residues" evidence="1">
    <location>
        <begin position="21"/>
        <end position="36"/>
    </location>
</feature>
<feature type="region of interest" description="Disordered" evidence="1">
    <location>
        <begin position="18"/>
        <end position="62"/>
    </location>
</feature>
<dbReference type="Proteomes" id="UP001153954">
    <property type="component" value="Unassembled WGS sequence"/>
</dbReference>
<dbReference type="InterPro" id="IPR029526">
    <property type="entry name" value="PGBD"/>
</dbReference>
<evidence type="ECO:0000256" key="1">
    <source>
        <dbReference type="SAM" id="MobiDB-lite"/>
    </source>
</evidence>
<evidence type="ECO:0000313" key="3">
    <source>
        <dbReference type="EMBL" id="CAH2085721.1"/>
    </source>
</evidence>
<gene>
    <name evidence="3" type="ORF">EEDITHA_LOCUS2169</name>
</gene>
<evidence type="ECO:0000313" key="4">
    <source>
        <dbReference type="Proteomes" id="UP001153954"/>
    </source>
</evidence>
<proteinExistence type="predicted"/>
<feature type="compositionally biased region" description="Acidic residues" evidence="1">
    <location>
        <begin position="42"/>
        <end position="53"/>
    </location>
</feature>
<feature type="domain" description="PiggyBac transposable element-derived protein" evidence="2">
    <location>
        <begin position="109"/>
        <end position="467"/>
    </location>
</feature>
<dbReference type="PANTHER" id="PTHR46599:SF6">
    <property type="entry name" value="DUAL SPECIFICITY PHOSPHATASE 26"/>
    <property type="match status" value="1"/>
</dbReference>
<dbReference type="PANTHER" id="PTHR46599">
    <property type="entry name" value="PIGGYBAC TRANSPOSABLE ELEMENT-DERIVED PROTEIN 4"/>
    <property type="match status" value="1"/>
</dbReference>
<sequence length="576" mass="66842">MSYENEQRRLLALFEQVSTSDNEHASSDEERFDHISQRSQDSDTEQEGSDSDERETIITTSDQQFFTGKDNITKWSSQPPRSNVRKRSENIILQKHGVNPFAQNSKTEIECWKHFISTRMLQQILCFTNAKIKQRQFANNDKSRKYFLKEATMEELLALLGLMYLAGLNHSNRQNLSDLWRSDGTGVDIFRTTMSMQRFYFLQSCLRFDDALTRQERKSLDNLAPIRSIFEDFVSNCKYTYTPSKYLTIDEKLEAFRGRCSFRQYIPNKPAKYGIKMYALVDVKNFYTVNLEIYPGKQPDGPFLQSNKAFDVVDRLVQPISKSNRNITFDNWFTSVPLMTHLQKNHKLTSTGTLRKNKKEIPPRFITTRGKEIYSTQFAFQKDITLVSYIPKKSKVMLVLSSLHHDQNIDPTSGDKCKPEILTFYNSTKIGVDVVDELCAAYDVSRNSKRWPMTVFYAIMNVAAINSVIIYRENNNSQINRSDFLRKLGLSMLEGHLCVRKNMENLPRGLRKRIHDQFGETMTYAPSKSSTTYRRCKVCPSAKDRKTKHNCNKCNKPICMQHIIPLCQSCVDLDSD</sequence>